<accession>A0A1K2H6D2</accession>
<keyword evidence="2" id="KW-1185">Reference proteome</keyword>
<name>A0A1K2H6D2_9NEIS</name>
<sequence>MPRIDVRRIALFGRYLEFDQVLQRITYREVWVLGVKITRCWHYDQVKELVYPKNIDRLEWIVFLFHDGKMLKLEARNFFISEVLELANEYMPNAPSRQVRSAIEVYQYDED</sequence>
<organism evidence="1 2">
    <name type="scientific">Chitinimonas taiwanensis DSM 18899</name>
    <dbReference type="NCBI Taxonomy" id="1121279"/>
    <lineage>
        <taxon>Bacteria</taxon>
        <taxon>Pseudomonadati</taxon>
        <taxon>Pseudomonadota</taxon>
        <taxon>Betaproteobacteria</taxon>
        <taxon>Neisseriales</taxon>
        <taxon>Chitinibacteraceae</taxon>
        <taxon>Chitinimonas</taxon>
    </lineage>
</organism>
<evidence type="ECO:0000313" key="1">
    <source>
        <dbReference type="EMBL" id="SFZ71936.1"/>
    </source>
</evidence>
<reference evidence="1 2" key="1">
    <citation type="submission" date="2016-11" db="EMBL/GenBank/DDBJ databases">
        <authorList>
            <person name="Jaros S."/>
            <person name="Januszkiewicz K."/>
            <person name="Wedrychowicz H."/>
        </authorList>
    </citation>
    <scope>NUCLEOTIDE SEQUENCE [LARGE SCALE GENOMIC DNA]</scope>
    <source>
        <strain evidence="1 2">DSM 18899</strain>
    </source>
</reference>
<dbReference type="Proteomes" id="UP000186513">
    <property type="component" value="Unassembled WGS sequence"/>
</dbReference>
<protein>
    <submittedName>
        <fullName evidence="1">Uncharacterized protein</fullName>
    </submittedName>
</protein>
<gene>
    <name evidence="1" type="ORF">SAMN02745887_00493</name>
</gene>
<dbReference type="EMBL" id="FPKR01000002">
    <property type="protein sequence ID" value="SFZ71936.1"/>
    <property type="molecule type" value="Genomic_DNA"/>
</dbReference>
<dbReference type="AlphaFoldDB" id="A0A1K2H6D2"/>
<evidence type="ECO:0000313" key="2">
    <source>
        <dbReference type="Proteomes" id="UP000186513"/>
    </source>
</evidence>
<proteinExistence type="predicted"/>